<dbReference type="Pfam" id="PF20236">
    <property type="entry name" value="DUF6593"/>
    <property type="match status" value="1"/>
</dbReference>
<accession>A0A4Y7Q8Q9</accession>
<evidence type="ECO:0000259" key="1">
    <source>
        <dbReference type="Pfam" id="PF20236"/>
    </source>
</evidence>
<dbReference type="InterPro" id="IPR046528">
    <property type="entry name" value="DUF6593"/>
</dbReference>
<reference evidence="2 3" key="1">
    <citation type="submission" date="2018-06" db="EMBL/GenBank/DDBJ databases">
        <title>A transcriptomic atlas of mushroom development highlights an independent origin of complex multicellularity.</title>
        <authorList>
            <consortium name="DOE Joint Genome Institute"/>
            <person name="Krizsan K."/>
            <person name="Almasi E."/>
            <person name="Merenyi Z."/>
            <person name="Sahu N."/>
            <person name="Viragh M."/>
            <person name="Koszo T."/>
            <person name="Mondo S."/>
            <person name="Kiss B."/>
            <person name="Balint B."/>
            <person name="Kues U."/>
            <person name="Barry K."/>
            <person name="Hegedus J.C."/>
            <person name="Henrissat B."/>
            <person name="Johnson J."/>
            <person name="Lipzen A."/>
            <person name="Ohm R."/>
            <person name="Nagy I."/>
            <person name="Pangilinan J."/>
            <person name="Yan J."/>
            <person name="Xiong Y."/>
            <person name="Grigoriev I.V."/>
            <person name="Hibbett D.S."/>
            <person name="Nagy L.G."/>
        </authorList>
    </citation>
    <scope>NUCLEOTIDE SEQUENCE [LARGE SCALE GENOMIC DNA]</scope>
    <source>
        <strain evidence="2 3">SZMC22713</strain>
    </source>
</reference>
<proteinExistence type="predicted"/>
<evidence type="ECO:0000313" key="3">
    <source>
        <dbReference type="Proteomes" id="UP000294933"/>
    </source>
</evidence>
<evidence type="ECO:0000313" key="2">
    <source>
        <dbReference type="EMBL" id="TDL23492.1"/>
    </source>
</evidence>
<sequence>VLSWTSDDPRQSQLFNSSGPVYRFQTDASRGQMVTTVTKTTSPGNRGSRDGKVAKLEWAPNGGLGRAVMRQSLMSMIDLVKPDPRNLGYRTFSAPDGQTYRWRPGGNFHVHDVLLQDRYGDVIAFVRPVRRTRYPVGDVYAELHFVSPSVVSTASPQMMDAVTVSAMLYRYCMAFGA</sequence>
<organism evidence="2 3">
    <name type="scientific">Rickenella mellea</name>
    <dbReference type="NCBI Taxonomy" id="50990"/>
    <lineage>
        <taxon>Eukaryota</taxon>
        <taxon>Fungi</taxon>
        <taxon>Dikarya</taxon>
        <taxon>Basidiomycota</taxon>
        <taxon>Agaricomycotina</taxon>
        <taxon>Agaricomycetes</taxon>
        <taxon>Hymenochaetales</taxon>
        <taxon>Rickenellaceae</taxon>
        <taxon>Rickenella</taxon>
    </lineage>
</organism>
<gene>
    <name evidence="2" type="ORF">BD410DRAFT_857724</name>
</gene>
<feature type="non-terminal residue" evidence="2">
    <location>
        <position position="1"/>
    </location>
</feature>
<feature type="domain" description="DUF6593" evidence="1">
    <location>
        <begin position="7"/>
        <end position="167"/>
    </location>
</feature>
<keyword evidence="3" id="KW-1185">Reference proteome</keyword>
<dbReference type="Proteomes" id="UP000294933">
    <property type="component" value="Unassembled WGS sequence"/>
</dbReference>
<dbReference type="AlphaFoldDB" id="A0A4Y7Q8Q9"/>
<dbReference type="OrthoDB" id="3332782at2759"/>
<dbReference type="STRING" id="50990.A0A4Y7Q8Q9"/>
<dbReference type="VEuPathDB" id="FungiDB:BD410DRAFT_857724"/>
<protein>
    <recommendedName>
        <fullName evidence="1">DUF6593 domain-containing protein</fullName>
    </recommendedName>
</protein>
<dbReference type="EMBL" id="ML170170">
    <property type="protein sequence ID" value="TDL23492.1"/>
    <property type="molecule type" value="Genomic_DNA"/>
</dbReference>
<name>A0A4Y7Q8Q9_9AGAM</name>